<feature type="domain" description="NAD(P)-binding" evidence="1">
    <location>
        <begin position="7"/>
        <end position="183"/>
    </location>
</feature>
<dbReference type="Pfam" id="PF13460">
    <property type="entry name" value="NAD_binding_10"/>
    <property type="match status" value="1"/>
</dbReference>
<dbReference type="EMBL" id="RBIR01000001">
    <property type="protein sequence ID" value="RKR30475.1"/>
    <property type="molecule type" value="Genomic_DNA"/>
</dbReference>
<dbReference type="Gene3D" id="3.40.50.720">
    <property type="entry name" value="NAD(P)-binding Rossmann-like Domain"/>
    <property type="match status" value="1"/>
</dbReference>
<dbReference type="PANTHER" id="PTHR47129">
    <property type="entry name" value="QUINONE OXIDOREDUCTASE 2"/>
    <property type="match status" value="1"/>
</dbReference>
<protein>
    <submittedName>
        <fullName evidence="2">NAD(P)H dehydrogenase (Quinone)</fullName>
    </submittedName>
</protein>
<dbReference type="InterPro" id="IPR036291">
    <property type="entry name" value="NAD(P)-bd_dom_sf"/>
</dbReference>
<dbReference type="PANTHER" id="PTHR47129:SF1">
    <property type="entry name" value="NMRA-LIKE DOMAIN-CONTAINING PROTEIN"/>
    <property type="match status" value="1"/>
</dbReference>
<gene>
    <name evidence="2" type="ORF">C8D78_0800</name>
</gene>
<dbReference type="Proteomes" id="UP000276055">
    <property type="component" value="Unassembled WGS sequence"/>
</dbReference>
<dbReference type="CDD" id="cd05269">
    <property type="entry name" value="TMR_SDR_a"/>
    <property type="match status" value="1"/>
</dbReference>
<reference evidence="2 3" key="1">
    <citation type="submission" date="2018-10" db="EMBL/GenBank/DDBJ databases">
        <title>Genomic Encyclopedia of Type Strains, Phase IV (KMG-IV): sequencing the most valuable type-strain genomes for metagenomic binning, comparative biology and taxonomic classification.</title>
        <authorList>
            <person name="Goeker M."/>
        </authorList>
    </citation>
    <scope>NUCLEOTIDE SEQUENCE [LARGE SCALE GENOMIC DNA]</scope>
    <source>
        <strain evidence="2 3">DSM 25586</strain>
    </source>
</reference>
<evidence type="ECO:0000313" key="3">
    <source>
        <dbReference type="Proteomes" id="UP000276055"/>
    </source>
</evidence>
<organism evidence="2 3">
    <name type="scientific">Arthrobacter oryzae</name>
    <dbReference type="NCBI Taxonomy" id="409290"/>
    <lineage>
        <taxon>Bacteria</taxon>
        <taxon>Bacillati</taxon>
        <taxon>Actinomycetota</taxon>
        <taxon>Actinomycetes</taxon>
        <taxon>Micrococcales</taxon>
        <taxon>Micrococcaceae</taxon>
        <taxon>Arthrobacter</taxon>
    </lineage>
</organism>
<dbReference type="Gene3D" id="3.90.25.10">
    <property type="entry name" value="UDP-galactose 4-epimerase, domain 1"/>
    <property type="match status" value="1"/>
</dbReference>
<dbReference type="AlphaFoldDB" id="A0A495FMM4"/>
<proteinExistence type="predicted"/>
<dbReference type="InterPro" id="IPR016040">
    <property type="entry name" value="NAD(P)-bd_dom"/>
</dbReference>
<name>A0A495FMM4_9MICC</name>
<comment type="caution">
    <text evidence="2">The sequence shown here is derived from an EMBL/GenBank/DDBJ whole genome shotgun (WGS) entry which is preliminary data.</text>
</comment>
<evidence type="ECO:0000259" key="1">
    <source>
        <dbReference type="Pfam" id="PF13460"/>
    </source>
</evidence>
<accession>A0A495FMM4</accession>
<dbReference type="InterPro" id="IPR052718">
    <property type="entry name" value="NmrA-type_oxidoreductase"/>
</dbReference>
<dbReference type="OrthoDB" id="5510591at2"/>
<evidence type="ECO:0000313" key="2">
    <source>
        <dbReference type="EMBL" id="RKR30475.1"/>
    </source>
</evidence>
<dbReference type="RefSeq" id="WP_120950699.1">
    <property type="nucleotide sequence ID" value="NZ_RBIR01000001.1"/>
</dbReference>
<sequence>MTIAVTGATGQLGRLVLDELLTNHEPAALVAVVRDAGKAGELRARGVQVRVADYSDPASLEVALTGVDRLLLISGSEVGSRVAQHANVINAAKAAGVNFIAYTSVLAADTTDLILAPEHKATEELIRASGLENTILRNGWYTENYVQTVATARQTGAVVAAAGDGRVASAARADYAAAAAVVLSSAGHEGRVYELSGDYAWDFKELATALTEIAGREVVYQPVTAAELVEVLTSAGLDQGTAGFLAALDSDTQAGLLATVTGDLSGLIGRPTTPLLQALRSAAAAAS</sequence>
<dbReference type="SUPFAM" id="SSF51735">
    <property type="entry name" value="NAD(P)-binding Rossmann-fold domains"/>
    <property type="match status" value="1"/>
</dbReference>